<feature type="domain" description="TauD/TfdA-like" evidence="6">
    <location>
        <begin position="23"/>
        <end position="290"/>
    </location>
</feature>
<evidence type="ECO:0000256" key="2">
    <source>
        <dbReference type="ARBA" id="ARBA00022723"/>
    </source>
</evidence>
<evidence type="ECO:0000313" key="7">
    <source>
        <dbReference type="EMBL" id="TPE63705.1"/>
    </source>
</evidence>
<dbReference type="SUPFAM" id="SSF51197">
    <property type="entry name" value="Clavaminate synthase-like"/>
    <property type="match status" value="1"/>
</dbReference>
<dbReference type="GO" id="GO:0046872">
    <property type="term" value="F:metal ion binding"/>
    <property type="evidence" value="ECO:0007669"/>
    <property type="project" value="UniProtKB-KW"/>
</dbReference>
<dbReference type="InterPro" id="IPR051323">
    <property type="entry name" value="AtsK-like"/>
</dbReference>
<evidence type="ECO:0000256" key="1">
    <source>
        <dbReference type="ARBA" id="ARBA00005896"/>
    </source>
</evidence>
<dbReference type="GO" id="GO:0005737">
    <property type="term" value="C:cytoplasm"/>
    <property type="evidence" value="ECO:0007669"/>
    <property type="project" value="TreeGrafter"/>
</dbReference>
<dbReference type="Gene3D" id="3.60.130.10">
    <property type="entry name" value="Clavaminate synthase-like"/>
    <property type="match status" value="1"/>
</dbReference>
<organism evidence="7 8">
    <name type="scientific">Sandaracinobacter neustonicus</name>
    <dbReference type="NCBI Taxonomy" id="1715348"/>
    <lineage>
        <taxon>Bacteria</taxon>
        <taxon>Pseudomonadati</taxon>
        <taxon>Pseudomonadota</taxon>
        <taxon>Alphaproteobacteria</taxon>
        <taxon>Sphingomonadales</taxon>
        <taxon>Sphingosinicellaceae</taxon>
        <taxon>Sandaracinobacter</taxon>
    </lineage>
</organism>
<dbReference type="PANTHER" id="PTHR30468">
    <property type="entry name" value="ALPHA-KETOGLUTARATE-DEPENDENT SULFONATE DIOXYGENASE"/>
    <property type="match status" value="1"/>
</dbReference>
<keyword evidence="4" id="KW-0560">Oxidoreductase</keyword>
<gene>
    <name evidence="7" type="ORF">FJQ54_02295</name>
</gene>
<evidence type="ECO:0000259" key="6">
    <source>
        <dbReference type="Pfam" id="PF02668"/>
    </source>
</evidence>
<dbReference type="GO" id="GO:0016706">
    <property type="term" value="F:2-oxoglutarate-dependent dioxygenase activity"/>
    <property type="evidence" value="ECO:0007669"/>
    <property type="project" value="TreeGrafter"/>
</dbReference>
<dbReference type="EMBL" id="VFSU01000011">
    <property type="protein sequence ID" value="TPE63705.1"/>
    <property type="molecule type" value="Genomic_DNA"/>
</dbReference>
<keyword evidence="5" id="KW-0408">Iron</keyword>
<proteinExistence type="inferred from homology"/>
<accession>A0A501XTD1</accession>
<evidence type="ECO:0000256" key="3">
    <source>
        <dbReference type="ARBA" id="ARBA00022964"/>
    </source>
</evidence>
<evidence type="ECO:0000256" key="5">
    <source>
        <dbReference type="ARBA" id="ARBA00023004"/>
    </source>
</evidence>
<dbReference type="InterPro" id="IPR042098">
    <property type="entry name" value="TauD-like_sf"/>
</dbReference>
<dbReference type="PANTHER" id="PTHR30468:SF1">
    <property type="entry name" value="ALPHA-KETOGLUTARATE-DEPENDENT SULFONATE DIOXYGENASE"/>
    <property type="match status" value="1"/>
</dbReference>
<reference evidence="7 8" key="1">
    <citation type="submission" date="2019-06" db="EMBL/GenBank/DDBJ databases">
        <authorList>
            <person name="Lee I."/>
            <person name="Jang G.I."/>
            <person name="Hwang C.Y."/>
        </authorList>
    </citation>
    <scope>NUCLEOTIDE SEQUENCE [LARGE SCALE GENOMIC DNA]</scope>
    <source>
        <strain evidence="7 8">PAMC 28131</strain>
    </source>
</reference>
<comment type="caution">
    <text evidence="7">The sequence shown here is derived from an EMBL/GenBank/DDBJ whole genome shotgun (WGS) entry which is preliminary data.</text>
</comment>
<dbReference type="AlphaFoldDB" id="A0A501XTD1"/>
<evidence type="ECO:0000313" key="8">
    <source>
        <dbReference type="Proteomes" id="UP000319897"/>
    </source>
</evidence>
<evidence type="ECO:0000256" key="4">
    <source>
        <dbReference type="ARBA" id="ARBA00023002"/>
    </source>
</evidence>
<dbReference type="InterPro" id="IPR003819">
    <property type="entry name" value="TauD/TfdA-like"/>
</dbReference>
<name>A0A501XTD1_9SPHN</name>
<comment type="similarity">
    <text evidence="1">Belongs to the TfdA dioxygenase family.</text>
</comment>
<dbReference type="OrthoDB" id="7209371at2"/>
<dbReference type="Pfam" id="PF02668">
    <property type="entry name" value="TauD"/>
    <property type="match status" value="1"/>
</dbReference>
<dbReference type="Proteomes" id="UP000319897">
    <property type="component" value="Unassembled WGS sequence"/>
</dbReference>
<protein>
    <submittedName>
        <fullName evidence="7">Taurine dioxygenase</fullName>
    </submittedName>
</protein>
<keyword evidence="3 7" id="KW-0223">Dioxygenase</keyword>
<sequence>MATQLRDNPDLAERAAARGIGIFPATALIGAEIRGLKLEAPLTPEDAAILREAWLAHKVVFIRDNDLSHEAHIRLGRLFGELEGHPVIPHVPGHPEILSIRGVEGVKPTPETIEGFRAYNKWHTDVTFREKPSIASVLRARLLPPVGGDTIFADAAAAYRGLPEAVKEQIEHLDAEHDIVRSFGGRVSEEKKAELGRNFPPVRHPVVRRHPETGEKILYVNYTFTSRILDVEPEESDALLRLLFDRIKVPEYQVRFTWTPNAIAIWDNRATQHYAVGDYVPADRMLERVTVSGDVVTR</sequence>
<dbReference type="RefSeq" id="WP_140926727.1">
    <property type="nucleotide sequence ID" value="NZ_VFSU01000011.1"/>
</dbReference>
<keyword evidence="8" id="KW-1185">Reference proteome</keyword>
<keyword evidence="2" id="KW-0479">Metal-binding</keyword>